<dbReference type="GO" id="GO:0008180">
    <property type="term" value="C:COP9 signalosome"/>
    <property type="evidence" value="ECO:0007669"/>
    <property type="project" value="UniProtKB-KW"/>
</dbReference>
<dbReference type="PANTHER" id="PTHR15350">
    <property type="entry name" value="COP9 SIGNALOSOME COMPLEX SUBUNIT 7/DENDRITIC CELL PROTEIN GA17"/>
    <property type="match status" value="1"/>
</dbReference>
<evidence type="ECO:0000313" key="4">
    <source>
        <dbReference type="EMBL" id="GJN07399.1"/>
    </source>
</evidence>
<sequence length="360" mass="40736">MAMDAERRQAELIEQFSAQAAALSNSAPQLAALVLEATSHPALFAFSELYAHPALAKVRAATAGLSPAPPRRRGGLGTRLKDTQDASSMEVLRIFAYGTLKDYKNKADSLPALLPDQVQKLKQLTVLTLAESTKLMQELDVSNVRELEDFLINECMYSGIVRGKLDQLRRCFEVQFAAGRDLTADQLNNMIDTLSGWLETSDSLLHQIQEKIKWADTMSEANKKHQKEFEDRVEEAKKSIKVSWIKLKLSIDHISLELPNYVSYLMAEAEQFKQADIDLRGHDDFLSESGGIMDFEEDRIRPKSLALNRFSWAREQRIYERHEGTRERIEKSSVLCVNPRGTIVFINHGTCKQEPRHAAF</sequence>
<reference evidence="4" key="2">
    <citation type="submission" date="2021-12" db="EMBL/GenBank/DDBJ databases">
        <title>Resequencing data analysis of finger millet.</title>
        <authorList>
            <person name="Hatakeyama M."/>
            <person name="Aluri S."/>
            <person name="Balachadran M.T."/>
            <person name="Sivarajan S.R."/>
            <person name="Poveda L."/>
            <person name="Shimizu-Inatsugi R."/>
            <person name="Schlapbach R."/>
            <person name="Sreeman S.M."/>
            <person name="Shimizu K.K."/>
        </authorList>
    </citation>
    <scope>NUCLEOTIDE SEQUENCE</scope>
</reference>
<protein>
    <recommendedName>
        <fullName evidence="3">PCI domain-containing protein</fullName>
    </recommendedName>
</protein>
<dbReference type="InterPro" id="IPR045237">
    <property type="entry name" value="COPS7/eIF3m"/>
</dbReference>
<dbReference type="Proteomes" id="UP001054889">
    <property type="component" value="Unassembled WGS sequence"/>
</dbReference>
<comment type="similarity">
    <text evidence="1">Belongs to the CSN7/EIF3M family. CSN7 subfamily.</text>
</comment>
<keyword evidence="2" id="KW-0736">Signalosome</keyword>
<name>A0AAV5DAU7_ELECO</name>
<dbReference type="InterPro" id="IPR000717">
    <property type="entry name" value="PCI_dom"/>
</dbReference>
<accession>A0AAV5DAU7</accession>
<comment type="caution">
    <text evidence="4">The sequence shown here is derived from an EMBL/GenBank/DDBJ whole genome shotgun (WGS) entry which is preliminary data.</text>
</comment>
<dbReference type="SMART" id="SM00088">
    <property type="entry name" value="PINT"/>
    <property type="match status" value="1"/>
</dbReference>
<evidence type="ECO:0000256" key="1">
    <source>
        <dbReference type="ARBA" id="ARBA00008482"/>
    </source>
</evidence>
<organism evidence="4 5">
    <name type="scientific">Eleusine coracana subsp. coracana</name>
    <dbReference type="NCBI Taxonomy" id="191504"/>
    <lineage>
        <taxon>Eukaryota</taxon>
        <taxon>Viridiplantae</taxon>
        <taxon>Streptophyta</taxon>
        <taxon>Embryophyta</taxon>
        <taxon>Tracheophyta</taxon>
        <taxon>Spermatophyta</taxon>
        <taxon>Magnoliopsida</taxon>
        <taxon>Liliopsida</taxon>
        <taxon>Poales</taxon>
        <taxon>Poaceae</taxon>
        <taxon>PACMAD clade</taxon>
        <taxon>Chloridoideae</taxon>
        <taxon>Cynodonteae</taxon>
        <taxon>Eleusininae</taxon>
        <taxon>Eleusine</taxon>
    </lineage>
</organism>
<evidence type="ECO:0000313" key="5">
    <source>
        <dbReference type="Proteomes" id="UP001054889"/>
    </source>
</evidence>
<reference evidence="4" key="1">
    <citation type="journal article" date="2018" name="DNA Res.">
        <title>Multiple hybrid de novo genome assembly of finger millet, an orphan allotetraploid crop.</title>
        <authorList>
            <person name="Hatakeyama M."/>
            <person name="Aluri S."/>
            <person name="Balachadran M.T."/>
            <person name="Sivarajan S.R."/>
            <person name="Patrignani A."/>
            <person name="Gruter S."/>
            <person name="Poveda L."/>
            <person name="Shimizu-Inatsugi R."/>
            <person name="Baeten J."/>
            <person name="Francoijs K.J."/>
            <person name="Nataraja K.N."/>
            <person name="Reddy Y.A.N."/>
            <person name="Phadnis S."/>
            <person name="Ravikumar R.L."/>
            <person name="Schlapbach R."/>
            <person name="Sreeman S.M."/>
            <person name="Shimizu K.K."/>
        </authorList>
    </citation>
    <scope>NUCLEOTIDE SEQUENCE</scope>
</reference>
<dbReference type="AlphaFoldDB" id="A0AAV5DAU7"/>
<evidence type="ECO:0000256" key="2">
    <source>
        <dbReference type="ARBA" id="ARBA00022790"/>
    </source>
</evidence>
<gene>
    <name evidence="4" type="primary">ga25228</name>
    <name evidence="4" type="ORF">PR202_ga25228</name>
</gene>
<evidence type="ECO:0000259" key="3">
    <source>
        <dbReference type="SMART" id="SM00088"/>
    </source>
</evidence>
<feature type="domain" description="PCI" evidence="3">
    <location>
        <begin position="112"/>
        <end position="197"/>
    </location>
</feature>
<dbReference type="PANTHER" id="PTHR15350:SF5">
    <property type="entry name" value="COP9 SIGNALOSOME COMPLEX SUBUNIT 7"/>
    <property type="match status" value="1"/>
</dbReference>
<keyword evidence="5" id="KW-1185">Reference proteome</keyword>
<proteinExistence type="inferred from homology"/>
<dbReference type="EMBL" id="BQKI01000014">
    <property type="protein sequence ID" value="GJN07399.1"/>
    <property type="molecule type" value="Genomic_DNA"/>
</dbReference>